<name>A0ACC2D2V3_DIPCM</name>
<sequence length="331" mass="37254">MHCRPGKSAQIYERQLHEIYFVAMSTNSSSGWARPLRGIGGTQAFVVLVKIHINDWLTMLALVVVFAVLNIIEPFHRFIGKEMMDGLRYPMQNNTVPTWTVPIIAVFIPLCFIGGYYMKKKDIRDLHHALLGLLFSVLLTTVITDALKDAVGRPRPDFFWRCFPDGKDKYMVDTGEVICTGERPVIREGYKSFPSGHTSWCFAGLGYLSLYLGEKIRVFDHCGHPAKLAIVLLPILMATLVGISRVDDYWHHWDDVFAGAFLGQSLAIFVYFQLFPSVEDAKCIELYGFVAGDHQNPTLSLLDVHESSPLLEDWLSSCTESECGIGIETIT</sequence>
<dbReference type="Proteomes" id="UP001162992">
    <property type="component" value="Chromosome 7"/>
</dbReference>
<gene>
    <name evidence="1" type="ORF">O6H91_07G017900</name>
</gene>
<proteinExistence type="predicted"/>
<keyword evidence="2" id="KW-1185">Reference proteome</keyword>
<accession>A0ACC2D2V3</accession>
<comment type="caution">
    <text evidence="1">The sequence shown here is derived from an EMBL/GenBank/DDBJ whole genome shotgun (WGS) entry which is preliminary data.</text>
</comment>
<organism evidence="1 2">
    <name type="scientific">Diphasiastrum complanatum</name>
    <name type="common">Issler's clubmoss</name>
    <name type="synonym">Lycopodium complanatum</name>
    <dbReference type="NCBI Taxonomy" id="34168"/>
    <lineage>
        <taxon>Eukaryota</taxon>
        <taxon>Viridiplantae</taxon>
        <taxon>Streptophyta</taxon>
        <taxon>Embryophyta</taxon>
        <taxon>Tracheophyta</taxon>
        <taxon>Lycopodiopsida</taxon>
        <taxon>Lycopodiales</taxon>
        <taxon>Lycopodiaceae</taxon>
        <taxon>Lycopodioideae</taxon>
        <taxon>Diphasiastrum</taxon>
    </lineage>
</organism>
<dbReference type="EMBL" id="CM055098">
    <property type="protein sequence ID" value="KAJ7548577.1"/>
    <property type="molecule type" value="Genomic_DNA"/>
</dbReference>
<protein>
    <submittedName>
        <fullName evidence="1">Uncharacterized protein</fullName>
    </submittedName>
</protein>
<evidence type="ECO:0000313" key="2">
    <source>
        <dbReference type="Proteomes" id="UP001162992"/>
    </source>
</evidence>
<evidence type="ECO:0000313" key="1">
    <source>
        <dbReference type="EMBL" id="KAJ7548577.1"/>
    </source>
</evidence>
<reference evidence="2" key="1">
    <citation type="journal article" date="2024" name="Proc. Natl. Acad. Sci. U.S.A.">
        <title>Extraordinary preservation of gene collinearity over three hundred million years revealed in homosporous lycophytes.</title>
        <authorList>
            <person name="Li C."/>
            <person name="Wickell D."/>
            <person name="Kuo L.Y."/>
            <person name="Chen X."/>
            <person name="Nie B."/>
            <person name="Liao X."/>
            <person name="Peng D."/>
            <person name="Ji J."/>
            <person name="Jenkins J."/>
            <person name="Williams M."/>
            <person name="Shu S."/>
            <person name="Plott C."/>
            <person name="Barry K."/>
            <person name="Rajasekar S."/>
            <person name="Grimwood J."/>
            <person name="Han X."/>
            <person name="Sun S."/>
            <person name="Hou Z."/>
            <person name="He W."/>
            <person name="Dai G."/>
            <person name="Sun C."/>
            <person name="Schmutz J."/>
            <person name="Leebens-Mack J.H."/>
            <person name="Li F.W."/>
            <person name="Wang L."/>
        </authorList>
    </citation>
    <scope>NUCLEOTIDE SEQUENCE [LARGE SCALE GENOMIC DNA]</scope>
    <source>
        <strain evidence="2">cv. PW_Plant_1</strain>
    </source>
</reference>